<dbReference type="AlphaFoldDB" id="G0UK36"/>
<proteinExistence type="predicted"/>
<gene>
    <name evidence="2" type="ORF">TCIL3000_3_1710</name>
</gene>
<evidence type="ECO:0000313" key="2">
    <source>
        <dbReference type="EMBL" id="CCC89741.1"/>
    </source>
</evidence>
<reference evidence="2" key="1">
    <citation type="journal article" date="2012" name="Proc. Natl. Acad. Sci. U.S.A.">
        <title>Antigenic diversity is generated by distinct evolutionary mechanisms in African trypanosome species.</title>
        <authorList>
            <person name="Jackson A.P."/>
            <person name="Berry A."/>
            <person name="Aslett M."/>
            <person name="Allison H.C."/>
            <person name="Burton P."/>
            <person name="Vavrova-Anderson J."/>
            <person name="Brown R."/>
            <person name="Browne H."/>
            <person name="Corton N."/>
            <person name="Hauser H."/>
            <person name="Gamble J."/>
            <person name="Gilderthorp R."/>
            <person name="Marcello L."/>
            <person name="McQuillan J."/>
            <person name="Otto T.D."/>
            <person name="Quail M.A."/>
            <person name="Sanders M.J."/>
            <person name="van Tonder A."/>
            <person name="Ginger M.L."/>
            <person name="Field M.C."/>
            <person name="Barry J.D."/>
            <person name="Hertz-Fowler C."/>
            <person name="Berriman M."/>
        </authorList>
    </citation>
    <scope>NUCLEOTIDE SEQUENCE</scope>
    <source>
        <strain evidence="2">IL3000</strain>
    </source>
</reference>
<dbReference type="EMBL" id="HE575316">
    <property type="protein sequence ID" value="CCC89741.1"/>
    <property type="molecule type" value="Genomic_DNA"/>
</dbReference>
<organism evidence="2">
    <name type="scientific">Trypanosoma congolense (strain IL3000)</name>
    <dbReference type="NCBI Taxonomy" id="1068625"/>
    <lineage>
        <taxon>Eukaryota</taxon>
        <taxon>Discoba</taxon>
        <taxon>Euglenozoa</taxon>
        <taxon>Kinetoplastea</taxon>
        <taxon>Metakinetoplastina</taxon>
        <taxon>Trypanosomatida</taxon>
        <taxon>Trypanosomatidae</taxon>
        <taxon>Trypanosoma</taxon>
        <taxon>Nannomonas</taxon>
    </lineage>
</organism>
<feature type="non-terminal residue" evidence="2">
    <location>
        <position position="622"/>
    </location>
</feature>
<protein>
    <submittedName>
        <fullName evidence="2">Uncharacterized protein TCIL3000_3_1710</fullName>
    </submittedName>
</protein>
<name>G0UK36_TRYCI</name>
<dbReference type="VEuPathDB" id="TriTrypDB:TcIL3000_3_1710"/>
<feature type="region of interest" description="Disordered" evidence="1">
    <location>
        <begin position="74"/>
        <end position="120"/>
    </location>
</feature>
<accession>G0UK36</accession>
<sequence>MFLRLVERSRARRVCLVVPTPIMFHVHFFGTTMHMSAPRRKSAATVVSTDAKIEKSALKTSKVKERAKVTIAAPNSGDGAFSPVEAAPRAGKCGPGRRPKSQSGEAFAEELQRSATGEGRSSPKLEINILRVIDEWNAVCAAASLEDSETGGEVPQSENRCAPTPTQASIAIRGAGVMKVAAIGACITRAFREPKNYPALHPLLNSNAQKTLSRERVFVTHTSTAIRDADQLQAAVTFLRLYRTSAFYNIIVYQRILEEILQSLVAWLRETASAGGKSRSTATLKRAVFCISLELYQYSFESNALPKPLNTGTERQKVSARKVFHDNRKKWMEDVTGRLIDEVFVAIASGIMASSNRSEVRPFTDVAADIAVVSLAIAIANAAHFPLSCNKKSWEECVPQMQASMTKRLSNITEEKLGKMSVSDIRTVAFDILSTLCVLNEATTVLSPPAREDVKHHTTNCFRRLCMSAGVRPAVFTDILCTSEMAQAVQSLPSADLCETIRSAIVTSATLFCQRADDASVVELLKHAISNDVKPSSVATGVSPPQDRVDECKTGTSGIKYIEPQSKRSKVAFGLFAAGYDPEAFLELALCRSNRVGNCGRLYPAALFSRAFALQPLSPMNT</sequence>
<evidence type="ECO:0000256" key="1">
    <source>
        <dbReference type="SAM" id="MobiDB-lite"/>
    </source>
</evidence>